<evidence type="ECO:0000313" key="2">
    <source>
        <dbReference type="Proteomes" id="UP000319449"/>
    </source>
</evidence>
<keyword evidence="2" id="KW-1185">Reference proteome</keyword>
<proteinExistence type="predicted"/>
<protein>
    <submittedName>
        <fullName evidence="1">Uncharacterized protein</fullName>
    </submittedName>
</protein>
<accession>A0A562V712</accession>
<dbReference type="AlphaFoldDB" id="A0A562V712"/>
<name>A0A562V712_9BACT</name>
<dbReference type="EMBL" id="VLLN01000036">
    <property type="protein sequence ID" value="TWJ13681.1"/>
    <property type="molecule type" value="Genomic_DNA"/>
</dbReference>
<comment type="caution">
    <text evidence="1">The sequence shown here is derived from an EMBL/GenBank/DDBJ whole genome shotgun (WGS) entry which is preliminary data.</text>
</comment>
<organism evidence="1 2">
    <name type="scientific">Geobacter argillaceus</name>
    <dbReference type="NCBI Taxonomy" id="345631"/>
    <lineage>
        <taxon>Bacteria</taxon>
        <taxon>Pseudomonadati</taxon>
        <taxon>Thermodesulfobacteriota</taxon>
        <taxon>Desulfuromonadia</taxon>
        <taxon>Geobacterales</taxon>
        <taxon>Geobacteraceae</taxon>
        <taxon>Geobacter</taxon>
    </lineage>
</organism>
<evidence type="ECO:0000313" key="1">
    <source>
        <dbReference type="EMBL" id="TWJ13681.1"/>
    </source>
</evidence>
<sequence>MYSPKINEQHIPVLYHLGKRVKKPMTRLVNEAISQYLEREASNTVSESGTKR</sequence>
<dbReference type="Proteomes" id="UP000319449">
    <property type="component" value="Unassembled WGS sequence"/>
</dbReference>
<reference evidence="1 2" key="1">
    <citation type="submission" date="2019-07" db="EMBL/GenBank/DDBJ databases">
        <title>Genomic Encyclopedia of Archaeal and Bacterial Type Strains, Phase II (KMG-II): from individual species to whole genera.</title>
        <authorList>
            <person name="Goeker M."/>
        </authorList>
    </citation>
    <scope>NUCLEOTIDE SEQUENCE [LARGE SCALE GENOMIC DNA]</scope>
    <source>
        <strain evidence="1 2">ATCC BAA-1139</strain>
    </source>
</reference>
<gene>
    <name evidence="1" type="ORF">JN12_03733</name>
</gene>